<dbReference type="SUPFAM" id="SSF46626">
    <property type="entry name" value="Cytochrome c"/>
    <property type="match status" value="1"/>
</dbReference>
<dbReference type="EMBL" id="FOAP01000037">
    <property type="protein sequence ID" value="SEN30936.1"/>
    <property type="molecule type" value="Genomic_DNA"/>
</dbReference>
<reference evidence="2" key="1">
    <citation type="submission" date="2016-10" db="EMBL/GenBank/DDBJ databases">
        <authorList>
            <person name="Varghese N."/>
            <person name="Submissions S."/>
        </authorList>
    </citation>
    <scope>NUCLEOTIDE SEQUENCE [LARGE SCALE GENOMIC DNA]</scope>
    <source>
        <strain evidence="2">DSM 17044</strain>
    </source>
</reference>
<dbReference type="GO" id="GO:0020037">
    <property type="term" value="F:heme binding"/>
    <property type="evidence" value="ECO:0007669"/>
    <property type="project" value="InterPro"/>
</dbReference>
<sequence>MFLAGCSISVTDFAGKTCAAAQDCPDPYVCVAVRAGAGRTCESLGLPDVADGGTEPPDGGDGPVPTWCKDIKPIMLANCISACHGETTSGSGKPGFRLDHYELDGGTPKGAKAMAELIKVRTYDDRNMPPPGLPAPTDAERELVALWVLAGAPECEGASDGGTGGP</sequence>
<dbReference type="GO" id="GO:0009055">
    <property type="term" value="F:electron transfer activity"/>
    <property type="evidence" value="ECO:0007669"/>
    <property type="project" value="InterPro"/>
</dbReference>
<dbReference type="AlphaFoldDB" id="A0A1H8FH29"/>
<dbReference type="InterPro" id="IPR036909">
    <property type="entry name" value="Cyt_c-like_dom_sf"/>
</dbReference>
<evidence type="ECO:0000313" key="1">
    <source>
        <dbReference type="EMBL" id="SEN30936.1"/>
    </source>
</evidence>
<organism evidence="1 2">
    <name type="scientific">Stigmatella aurantiaca</name>
    <dbReference type="NCBI Taxonomy" id="41"/>
    <lineage>
        <taxon>Bacteria</taxon>
        <taxon>Pseudomonadati</taxon>
        <taxon>Myxococcota</taxon>
        <taxon>Myxococcia</taxon>
        <taxon>Myxococcales</taxon>
        <taxon>Cystobacterineae</taxon>
        <taxon>Archangiaceae</taxon>
        <taxon>Stigmatella</taxon>
    </lineage>
</organism>
<name>A0A1H8FH29_STIAU</name>
<protein>
    <recommendedName>
        <fullName evidence="3">Cytochrome C Planctomycete-type domain-containing protein</fullName>
    </recommendedName>
</protein>
<proteinExistence type="predicted"/>
<accession>A0A1H8FH29</accession>
<evidence type="ECO:0008006" key="3">
    <source>
        <dbReference type="Google" id="ProtNLM"/>
    </source>
</evidence>
<evidence type="ECO:0000313" key="2">
    <source>
        <dbReference type="Proteomes" id="UP000182719"/>
    </source>
</evidence>
<gene>
    <name evidence="1" type="ORF">SAMN05444354_13732</name>
</gene>
<dbReference type="Proteomes" id="UP000182719">
    <property type="component" value="Unassembled WGS sequence"/>
</dbReference>
<keyword evidence="2" id="KW-1185">Reference proteome</keyword>